<name>W6RSF5_9CLOT</name>
<dbReference type="PATRIC" id="fig|1216932.3.peg.323"/>
<dbReference type="STRING" id="1216932.CM240_0344"/>
<evidence type="ECO:0000313" key="1">
    <source>
        <dbReference type="EMBL" id="CDM67511.1"/>
    </source>
</evidence>
<organism evidence="1 2">
    <name type="scientific">Clostridium bornimense</name>
    <dbReference type="NCBI Taxonomy" id="1216932"/>
    <lineage>
        <taxon>Bacteria</taxon>
        <taxon>Bacillati</taxon>
        <taxon>Bacillota</taxon>
        <taxon>Clostridia</taxon>
        <taxon>Eubacteriales</taxon>
        <taxon>Clostridiaceae</taxon>
        <taxon>Clostridium</taxon>
    </lineage>
</organism>
<reference evidence="1 2" key="1">
    <citation type="submission" date="2013-11" db="EMBL/GenBank/DDBJ databases">
        <title>Complete genome sequence of Clostridum sp. M2/40.</title>
        <authorList>
            <person name="Wibberg D."/>
            <person name="Puehler A."/>
            <person name="Schlueter A."/>
        </authorList>
    </citation>
    <scope>NUCLEOTIDE SEQUENCE [LARGE SCALE GENOMIC DNA]</scope>
    <source>
        <strain evidence="2">M2/40</strain>
    </source>
</reference>
<proteinExistence type="predicted"/>
<dbReference type="AlphaFoldDB" id="W6RSF5"/>
<accession>W6RSF5</accession>
<dbReference type="InterPro" id="IPR009711">
    <property type="entry name" value="UPF0473"/>
</dbReference>
<dbReference type="RefSeq" id="WP_051483629.1">
    <property type="nucleotide sequence ID" value="NZ_HG917868.1"/>
</dbReference>
<dbReference type="EMBL" id="HG917868">
    <property type="protein sequence ID" value="CDM67511.1"/>
    <property type="molecule type" value="Genomic_DNA"/>
</dbReference>
<gene>
    <name evidence="1" type="ORF">CM240_0344</name>
</gene>
<dbReference type="Pfam" id="PF06949">
    <property type="entry name" value="DUF1292"/>
    <property type="match status" value="1"/>
</dbReference>
<dbReference type="eggNOG" id="ENOG502ZEE1">
    <property type="taxonomic scope" value="Bacteria"/>
</dbReference>
<keyword evidence="2" id="KW-1185">Reference proteome</keyword>
<dbReference type="OrthoDB" id="1955140at2"/>
<dbReference type="KEGG" id="clt:CM240_0344"/>
<protein>
    <submittedName>
        <fullName evidence="1">Uncharacterized protein</fullName>
    </submittedName>
</protein>
<evidence type="ECO:0000313" key="2">
    <source>
        <dbReference type="Proteomes" id="UP000019426"/>
    </source>
</evidence>
<dbReference type="Proteomes" id="UP000019426">
    <property type="component" value="Chromosome M2/40_rep1"/>
</dbReference>
<dbReference type="HOGENOM" id="CLU_146610_8_3_9"/>
<sequence length="97" mass="11029">MDKEVIQADHCECEEEHNEKSNIVSFMTEDGEKVDLELIETVVVKGKKYILLAPVGNEDDAYVYKVVTNADGKDELIAIEDDKELSLVMKEYEKTFA</sequence>